<protein>
    <recommendedName>
        <fullName evidence="3">DUF1499 domain-containing protein</fullName>
    </recommendedName>
</protein>
<keyword evidence="2" id="KW-1185">Reference proteome</keyword>
<dbReference type="Proteomes" id="UP000638981">
    <property type="component" value="Unassembled WGS sequence"/>
</dbReference>
<dbReference type="EMBL" id="BMYJ01000001">
    <property type="protein sequence ID" value="GHC44788.1"/>
    <property type="molecule type" value="Genomic_DNA"/>
</dbReference>
<name>A0A918WHM2_9RHOB</name>
<sequence>MKRFLAFAVLLILGAGAMIRLLPSDPADWHVDLAAADFQARAHSTLACMEPGHRYTPAGPALATLAKLDKVALASPRTQQLVASEGRITWVSRSLIWGFPDYTTAQVMPDGETLCLYARQRFGPRDWGVNRARLQGWLQEALGLNEAPDI</sequence>
<organism evidence="1 2">
    <name type="scientific">Neogemmobacter tilapiae</name>
    <dbReference type="NCBI Taxonomy" id="875041"/>
    <lineage>
        <taxon>Bacteria</taxon>
        <taxon>Pseudomonadati</taxon>
        <taxon>Pseudomonadota</taxon>
        <taxon>Alphaproteobacteria</taxon>
        <taxon>Rhodobacterales</taxon>
        <taxon>Paracoccaceae</taxon>
        <taxon>Neogemmobacter</taxon>
    </lineage>
</organism>
<reference evidence="1" key="1">
    <citation type="journal article" date="2014" name="Int. J. Syst. Evol. Microbiol.">
        <title>Complete genome sequence of Corynebacterium casei LMG S-19264T (=DSM 44701T), isolated from a smear-ripened cheese.</title>
        <authorList>
            <consortium name="US DOE Joint Genome Institute (JGI-PGF)"/>
            <person name="Walter F."/>
            <person name="Albersmeier A."/>
            <person name="Kalinowski J."/>
            <person name="Ruckert C."/>
        </authorList>
    </citation>
    <scope>NUCLEOTIDE SEQUENCE</scope>
    <source>
        <strain evidence="1">KCTC 23310</strain>
    </source>
</reference>
<accession>A0A918WHM2</accession>
<gene>
    <name evidence="1" type="ORF">GCM10007315_02560</name>
</gene>
<comment type="caution">
    <text evidence="1">The sequence shown here is derived from an EMBL/GenBank/DDBJ whole genome shotgun (WGS) entry which is preliminary data.</text>
</comment>
<evidence type="ECO:0000313" key="1">
    <source>
        <dbReference type="EMBL" id="GHC44788.1"/>
    </source>
</evidence>
<dbReference type="AlphaFoldDB" id="A0A918WHM2"/>
<dbReference type="Pfam" id="PF07386">
    <property type="entry name" value="DUF1499"/>
    <property type="match status" value="1"/>
</dbReference>
<evidence type="ECO:0008006" key="3">
    <source>
        <dbReference type="Google" id="ProtNLM"/>
    </source>
</evidence>
<proteinExistence type="predicted"/>
<dbReference type="InterPro" id="IPR010865">
    <property type="entry name" value="DUF1499"/>
</dbReference>
<dbReference type="RefSeq" id="WP_189409652.1">
    <property type="nucleotide sequence ID" value="NZ_BMYJ01000001.1"/>
</dbReference>
<evidence type="ECO:0000313" key="2">
    <source>
        <dbReference type="Proteomes" id="UP000638981"/>
    </source>
</evidence>
<reference evidence="1" key="2">
    <citation type="submission" date="2020-09" db="EMBL/GenBank/DDBJ databases">
        <authorList>
            <person name="Sun Q."/>
            <person name="Kim S."/>
        </authorList>
    </citation>
    <scope>NUCLEOTIDE SEQUENCE</scope>
    <source>
        <strain evidence="1">KCTC 23310</strain>
    </source>
</reference>